<feature type="repeat" description="Pumilio" evidence="4">
    <location>
        <begin position="570"/>
        <end position="605"/>
    </location>
</feature>
<dbReference type="WBParaSite" id="TCNE_0000622801-mRNA-1">
    <property type="protein sequence ID" value="TCNE_0000622801-mRNA-1"/>
    <property type="gene ID" value="TCNE_0000622801"/>
</dbReference>
<dbReference type="CDD" id="cd07920">
    <property type="entry name" value="Pumilio"/>
    <property type="match status" value="1"/>
</dbReference>
<feature type="region of interest" description="Disordered" evidence="5">
    <location>
        <begin position="83"/>
        <end position="104"/>
    </location>
</feature>
<feature type="repeat" description="Pumilio" evidence="4">
    <location>
        <begin position="498"/>
        <end position="533"/>
    </location>
</feature>
<dbReference type="Pfam" id="PF00806">
    <property type="entry name" value="PUF"/>
    <property type="match status" value="8"/>
</dbReference>
<gene>
    <name evidence="7" type="ORF">TCNE_LOCUS6228</name>
</gene>
<evidence type="ECO:0000259" key="6">
    <source>
        <dbReference type="PROSITE" id="PS50303"/>
    </source>
</evidence>
<evidence type="ECO:0000256" key="2">
    <source>
        <dbReference type="ARBA" id="ARBA00022737"/>
    </source>
</evidence>
<dbReference type="PANTHER" id="PTHR12537">
    <property type="entry name" value="RNA BINDING PROTEIN PUMILIO-RELATED"/>
    <property type="match status" value="1"/>
</dbReference>
<dbReference type="InterPro" id="IPR033133">
    <property type="entry name" value="PUM-HD"/>
</dbReference>
<keyword evidence="1" id="KW-0217">Developmental protein</keyword>
<evidence type="ECO:0000256" key="3">
    <source>
        <dbReference type="ARBA" id="ARBA00022782"/>
    </source>
</evidence>
<feature type="domain" description="PUM-HD" evidence="6">
    <location>
        <begin position="442"/>
        <end position="831"/>
    </location>
</feature>
<protein>
    <submittedName>
        <fullName evidence="9">PUM-HD domain-containing protein</fullName>
    </submittedName>
</protein>
<evidence type="ECO:0000256" key="4">
    <source>
        <dbReference type="PROSITE-ProRule" id="PRU00317"/>
    </source>
</evidence>
<reference evidence="7 8" key="2">
    <citation type="submission" date="2018-11" db="EMBL/GenBank/DDBJ databases">
        <authorList>
            <consortium name="Pathogen Informatics"/>
        </authorList>
    </citation>
    <scope>NUCLEOTIDE SEQUENCE [LARGE SCALE GENOMIC DNA]</scope>
</reference>
<feature type="compositionally biased region" description="Basic and acidic residues" evidence="5">
    <location>
        <begin position="83"/>
        <end position="94"/>
    </location>
</feature>
<evidence type="ECO:0000313" key="9">
    <source>
        <dbReference type="WBParaSite" id="TCNE_0000622801-mRNA-1"/>
    </source>
</evidence>
<feature type="repeat" description="Pumilio" evidence="4">
    <location>
        <begin position="534"/>
        <end position="569"/>
    </location>
</feature>
<dbReference type="InterPro" id="IPR033712">
    <property type="entry name" value="Pumilio_RNA-bd"/>
</dbReference>
<name>A0A183UCK8_TOXCA</name>
<dbReference type="GO" id="GO:0003730">
    <property type="term" value="F:mRNA 3'-UTR binding"/>
    <property type="evidence" value="ECO:0007669"/>
    <property type="project" value="TreeGrafter"/>
</dbReference>
<dbReference type="InterPro" id="IPR011989">
    <property type="entry name" value="ARM-like"/>
</dbReference>
<evidence type="ECO:0000256" key="5">
    <source>
        <dbReference type="SAM" id="MobiDB-lite"/>
    </source>
</evidence>
<keyword evidence="8" id="KW-1185">Reference proteome</keyword>
<feature type="repeat" description="Pumilio" evidence="4">
    <location>
        <begin position="655"/>
        <end position="690"/>
    </location>
</feature>
<dbReference type="GO" id="GO:0005634">
    <property type="term" value="C:nucleus"/>
    <property type="evidence" value="ECO:0007669"/>
    <property type="project" value="TreeGrafter"/>
</dbReference>
<feature type="repeat" description="Pumilio" evidence="4">
    <location>
        <begin position="769"/>
        <end position="806"/>
    </location>
</feature>
<dbReference type="PANTHER" id="PTHR12537:SF12">
    <property type="entry name" value="MATERNAL PROTEIN PUMILIO"/>
    <property type="match status" value="1"/>
</dbReference>
<dbReference type="Gene3D" id="1.25.10.10">
    <property type="entry name" value="Leucine-rich Repeat Variant"/>
    <property type="match status" value="1"/>
</dbReference>
<dbReference type="GO" id="GO:0010608">
    <property type="term" value="P:post-transcriptional regulation of gene expression"/>
    <property type="evidence" value="ECO:0007669"/>
    <property type="project" value="TreeGrafter"/>
</dbReference>
<feature type="repeat" description="Pumilio" evidence="4">
    <location>
        <begin position="726"/>
        <end position="761"/>
    </location>
</feature>
<evidence type="ECO:0000313" key="8">
    <source>
        <dbReference type="Proteomes" id="UP000050794"/>
    </source>
</evidence>
<dbReference type="SMART" id="SM00025">
    <property type="entry name" value="Pumilio"/>
    <property type="match status" value="8"/>
</dbReference>
<dbReference type="SUPFAM" id="SSF48371">
    <property type="entry name" value="ARM repeat"/>
    <property type="match status" value="1"/>
</dbReference>
<feature type="repeat" description="Pumilio" evidence="4">
    <location>
        <begin position="618"/>
        <end position="654"/>
    </location>
</feature>
<dbReference type="InterPro" id="IPR016024">
    <property type="entry name" value="ARM-type_fold"/>
</dbReference>
<proteinExistence type="predicted"/>
<evidence type="ECO:0000313" key="7">
    <source>
        <dbReference type="EMBL" id="VDM37531.1"/>
    </source>
</evidence>
<organism evidence="8 9">
    <name type="scientific">Toxocara canis</name>
    <name type="common">Canine roundworm</name>
    <dbReference type="NCBI Taxonomy" id="6265"/>
    <lineage>
        <taxon>Eukaryota</taxon>
        <taxon>Metazoa</taxon>
        <taxon>Ecdysozoa</taxon>
        <taxon>Nematoda</taxon>
        <taxon>Chromadorea</taxon>
        <taxon>Rhabditida</taxon>
        <taxon>Spirurina</taxon>
        <taxon>Ascaridomorpha</taxon>
        <taxon>Ascaridoidea</taxon>
        <taxon>Toxocaridae</taxon>
        <taxon>Toxocara</taxon>
    </lineage>
</organism>
<sequence length="854" mass="94666">MAMAEQQWSTQYPGAWNNTRSEHAVSNPIMVQGGGGMGVASSVLSPRENSLCTQMIANVLGSSPGSLTAHDAKFANPVKLEDGRLVEKGDDKSSKSGNETVDSLASGPFVQLPYQQPSDMLALGTTPEFQVCLLLTLTFDWIQSVGTRITSVGPVNVPISDIRYLDFHLRVLPRAISASLPLFFDRLRSLVALYCFREMFFFQYPYMLQGQPSSIIYSNAAAQGAGFGTTPTGYGYGSWTAVYNSTPAPPLPPNSDPALTPNGNIGGGARATPPTSAVYSSSPPTAFHFPMGYPPQPSLNHLTSGLSSLTIAPPQANASARRDSFSSNGHQVGTPTYGVQPPHQYLFMNFPQTPPTGSLGSSPNFFGNAFPAAYNASSMFAGSSSNTHMMQAPSTQRTVYNQQSNAITQMPYNTGVHANRRVTTNMNPRGIGHMGVDADRQNRSHLLDDFRNNRNPHLQLSDLGNHVVEFAQDQHGSRFIQQKLERASVKEKQAVFEEVAAHAQSLMTDVFGNYVIQKFFEYGTPEQKNQLTNAIKGNVMNLALQMYGCRVIQKALESIEPDQQMEILKEMEGQVLKCVKDQNGNHVVQKVIERVNPSRLQFIIDAFVQPGDNLTVRWIYLTSVCNLSTHPYGCRVIQRVLEHCTEEQKRPVLDQLHMHIKTLVVDQYGNYVIQHVIEHGSMEDRDRIVNQIKVTNFVAVFYGLEADFSRQKEYSAMTQVLFEKKDLKGDVLRFAQHKFASNVIEKCLTCGAPHHKNALITEVCGSPNDTTATPLLMMMKDQFANYVVQKMLDVADSAHRKKMMLAIKPHIPALRKYNYGKHIITKLEKYFQKQNGGLPISQPDYSMMPSVQMM</sequence>
<dbReference type="GO" id="GO:0030154">
    <property type="term" value="P:cell differentiation"/>
    <property type="evidence" value="ECO:0007669"/>
    <property type="project" value="UniProtKB-KW"/>
</dbReference>
<reference evidence="9" key="1">
    <citation type="submission" date="2016-06" db="UniProtKB">
        <authorList>
            <consortium name="WormBaseParasite"/>
        </authorList>
    </citation>
    <scope>IDENTIFICATION</scope>
</reference>
<dbReference type="GO" id="GO:0005737">
    <property type="term" value="C:cytoplasm"/>
    <property type="evidence" value="ECO:0007669"/>
    <property type="project" value="TreeGrafter"/>
</dbReference>
<dbReference type="PROSITE" id="PS50302">
    <property type="entry name" value="PUM"/>
    <property type="match status" value="8"/>
</dbReference>
<dbReference type="PROSITE" id="PS50303">
    <property type="entry name" value="PUM_HD"/>
    <property type="match status" value="1"/>
</dbReference>
<feature type="repeat" description="Pumilio" evidence="4">
    <location>
        <begin position="462"/>
        <end position="497"/>
    </location>
</feature>
<accession>A0A183UCK8</accession>
<dbReference type="InterPro" id="IPR001313">
    <property type="entry name" value="Pumilio_RNA-bd_rpt"/>
</dbReference>
<dbReference type="EMBL" id="UYWY01019457">
    <property type="protein sequence ID" value="VDM37531.1"/>
    <property type="molecule type" value="Genomic_DNA"/>
</dbReference>
<dbReference type="AlphaFoldDB" id="A0A183UCK8"/>
<keyword evidence="3" id="KW-0221">Differentiation</keyword>
<keyword evidence="2" id="KW-0677">Repeat</keyword>
<dbReference type="Proteomes" id="UP000050794">
    <property type="component" value="Unassembled WGS sequence"/>
</dbReference>
<evidence type="ECO:0000256" key="1">
    <source>
        <dbReference type="ARBA" id="ARBA00022473"/>
    </source>
</evidence>